<evidence type="ECO:0000313" key="1">
    <source>
        <dbReference type="EMBL" id="QDS95113.1"/>
    </source>
</evidence>
<protein>
    <submittedName>
        <fullName evidence="1">Uncharacterized protein</fullName>
    </submittedName>
</protein>
<dbReference type="EMBL" id="CP036262">
    <property type="protein sequence ID" value="QDS95113.1"/>
    <property type="molecule type" value="Genomic_DNA"/>
</dbReference>
<name>A0A517MJR0_9BACT</name>
<dbReference type="AlphaFoldDB" id="A0A517MJR0"/>
<evidence type="ECO:0000313" key="2">
    <source>
        <dbReference type="Proteomes" id="UP000320672"/>
    </source>
</evidence>
<dbReference type="Proteomes" id="UP000320672">
    <property type="component" value="Chromosome"/>
</dbReference>
<reference evidence="1 2" key="1">
    <citation type="submission" date="2019-02" db="EMBL/GenBank/DDBJ databases">
        <title>Deep-cultivation of Planctomycetes and their phenomic and genomic characterization uncovers novel biology.</title>
        <authorList>
            <person name="Wiegand S."/>
            <person name="Jogler M."/>
            <person name="Boedeker C."/>
            <person name="Pinto D."/>
            <person name="Vollmers J."/>
            <person name="Rivas-Marin E."/>
            <person name="Kohn T."/>
            <person name="Peeters S.H."/>
            <person name="Heuer A."/>
            <person name="Rast P."/>
            <person name="Oberbeckmann S."/>
            <person name="Bunk B."/>
            <person name="Jeske O."/>
            <person name="Meyerdierks A."/>
            <person name="Storesund J.E."/>
            <person name="Kallscheuer N."/>
            <person name="Luecker S."/>
            <person name="Lage O.M."/>
            <person name="Pohl T."/>
            <person name="Merkel B.J."/>
            <person name="Hornburger P."/>
            <person name="Mueller R.-W."/>
            <person name="Bruemmer F."/>
            <person name="Labrenz M."/>
            <person name="Spormann A.M."/>
            <person name="Op den Camp H."/>
            <person name="Overmann J."/>
            <person name="Amann R."/>
            <person name="Jetten M.S.M."/>
            <person name="Mascher T."/>
            <person name="Medema M.H."/>
            <person name="Devos D.P."/>
            <person name="Kaster A.-K."/>
            <person name="Ovreas L."/>
            <person name="Rohde M."/>
            <person name="Galperin M.Y."/>
            <person name="Jogler C."/>
        </authorList>
    </citation>
    <scope>NUCLEOTIDE SEQUENCE [LARGE SCALE GENOMIC DNA]</scope>
    <source>
        <strain evidence="1 2">FF011L</strain>
    </source>
</reference>
<keyword evidence="2" id="KW-1185">Reference proteome</keyword>
<proteinExistence type="predicted"/>
<dbReference type="KEGG" id="rml:FF011L_38990"/>
<organism evidence="1 2">
    <name type="scientific">Roseimaritima multifibrata</name>
    <dbReference type="NCBI Taxonomy" id="1930274"/>
    <lineage>
        <taxon>Bacteria</taxon>
        <taxon>Pseudomonadati</taxon>
        <taxon>Planctomycetota</taxon>
        <taxon>Planctomycetia</taxon>
        <taxon>Pirellulales</taxon>
        <taxon>Pirellulaceae</taxon>
        <taxon>Roseimaritima</taxon>
    </lineage>
</organism>
<gene>
    <name evidence="1" type="ORF">FF011L_38990</name>
</gene>
<dbReference type="RefSeq" id="WP_145353047.1">
    <property type="nucleotide sequence ID" value="NZ_CP036262.1"/>
</dbReference>
<accession>A0A517MJR0</accession>
<dbReference type="OrthoDB" id="282706at2"/>
<sequence length="98" mass="10710">MPFVLEIVIPSPLEPLERGELYDLPLCDIFDDLEDGDVVAGGTYAVPGMIEGCHVVFETSDVNRIMPHILTLLASANAPTGTVVRQLEPDQIDLHVVR</sequence>